<dbReference type="Gene3D" id="3.40.50.150">
    <property type="entry name" value="Vaccinia Virus protein VP39"/>
    <property type="match status" value="1"/>
</dbReference>
<keyword evidence="1 11" id="KW-0698">rRNA processing</keyword>
<dbReference type="EC" id="2.1.1.166" evidence="6 11"/>
<comment type="subcellular location">
    <subcellularLocation>
        <location evidence="11">Cytoplasm</location>
    </subcellularLocation>
</comment>
<comment type="similarity">
    <text evidence="11">Belongs to the class I-like SAM-binding methyltransferase superfamily. RNA methyltransferase RlmE family.</text>
</comment>
<dbReference type="eggNOG" id="COG0293">
    <property type="taxonomic scope" value="Bacteria"/>
</dbReference>
<evidence type="ECO:0000313" key="16">
    <source>
        <dbReference type="Proteomes" id="UP000056905"/>
    </source>
</evidence>
<proteinExistence type="inferred from homology"/>
<accession>A0A0P0NYS9</accession>
<evidence type="ECO:0000256" key="1">
    <source>
        <dbReference type="ARBA" id="ARBA00022552"/>
    </source>
</evidence>
<dbReference type="OrthoDB" id="9790080at2"/>
<dbReference type="InterPro" id="IPR029063">
    <property type="entry name" value="SAM-dependent_MTases_sf"/>
</dbReference>
<dbReference type="PIRSF" id="PIRSF005461">
    <property type="entry name" value="23S_rRNA_mtase"/>
    <property type="match status" value="1"/>
</dbReference>
<dbReference type="AlphaFoldDB" id="A0A0P0NYS9"/>
<evidence type="ECO:0000256" key="7">
    <source>
        <dbReference type="ARBA" id="ARBA00041129"/>
    </source>
</evidence>
<evidence type="ECO:0000256" key="8">
    <source>
        <dbReference type="ARBA" id="ARBA00041995"/>
    </source>
</evidence>
<gene>
    <name evidence="11" type="primary">rlmE</name>
    <name evidence="11" type="synonym">ftsJ</name>
    <name evidence="11" type="synonym">rrmJ</name>
    <name evidence="15" type="ORF">AQ619_07930</name>
</gene>
<evidence type="ECO:0000256" key="10">
    <source>
        <dbReference type="ARBA" id="ARBA00048970"/>
    </source>
</evidence>
<feature type="binding site" evidence="11">
    <location>
        <position position="150"/>
    </location>
    <ligand>
        <name>S-adenosyl-L-methionine</name>
        <dbReference type="ChEBI" id="CHEBI:59789"/>
    </ligand>
</feature>
<dbReference type="GO" id="GO:0008650">
    <property type="term" value="F:rRNA (uridine-2'-O-)-methyltransferase activity"/>
    <property type="evidence" value="ECO:0007669"/>
    <property type="project" value="UniProtKB-UniRule"/>
</dbReference>
<evidence type="ECO:0000256" key="2">
    <source>
        <dbReference type="ARBA" id="ARBA00022603"/>
    </source>
</evidence>
<keyword evidence="11" id="KW-0963">Cytoplasm</keyword>
<sequence length="236" mass="25753">MTEEEPPRKRMVKPPVGGTDSGRTKPARLKKTYGRTTSQQAWLERQINDPFSAKARALGYRSRAAFKISEIDEKFGFFKKGARVIDLGCAPGGWLQIAVERGVTQLVGVDLLPVDPVAPAHILEMDFTDNACPPRLIELLGGAPDVVLSDMAPNTVGHRETDHLRIVGLIEMGAEFAIEVLKPGGAFVAKAFQGGETADVIARLKKNFDRVVHYKPKASRADSSEVFLVATGFRGR</sequence>
<dbReference type="PANTHER" id="PTHR10920">
    <property type="entry name" value="RIBOSOMAL RNA METHYLTRANSFERASE"/>
    <property type="match status" value="1"/>
</dbReference>
<dbReference type="KEGG" id="chq:AQ619_07930"/>
<evidence type="ECO:0000256" key="12">
    <source>
        <dbReference type="PIRSR" id="PIRSR005461-1"/>
    </source>
</evidence>
<dbReference type="InterPro" id="IPR002877">
    <property type="entry name" value="RNA_MeTrfase_FtsJ_dom"/>
</dbReference>
<feature type="binding site" evidence="11">
    <location>
        <position position="126"/>
    </location>
    <ligand>
        <name>S-adenosyl-L-methionine</name>
        <dbReference type="ChEBI" id="CHEBI:59789"/>
    </ligand>
</feature>
<dbReference type="PANTHER" id="PTHR10920:SF18">
    <property type="entry name" value="RRNA METHYLTRANSFERASE 2, MITOCHONDRIAL"/>
    <property type="match status" value="1"/>
</dbReference>
<reference evidence="15 16" key="1">
    <citation type="submission" date="2015-10" db="EMBL/GenBank/DDBJ databases">
        <title>Conservation of the essential genome among Caulobacter and Brevundimonas species.</title>
        <authorList>
            <person name="Scott D."/>
            <person name="Ely B."/>
        </authorList>
    </citation>
    <scope>NUCLEOTIDE SEQUENCE [LARGE SCALE GENOMIC DNA]</scope>
    <source>
        <strain evidence="15 16">CB4</strain>
    </source>
</reference>
<feature type="binding site" evidence="11">
    <location>
        <position position="110"/>
    </location>
    <ligand>
        <name>S-adenosyl-L-methionine</name>
        <dbReference type="ChEBI" id="CHEBI:59789"/>
    </ligand>
</feature>
<evidence type="ECO:0000256" key="11">
    <source>
        <dbReference type="HAMAP-Rule" id="MF_01547"/>
    </source>
</evidence>
<organism evidence="15 16">
    <name type="scientific">Caulobacter henricii</name>
    <dbReference type="NCBI Taxonomy" id="69395"/>
    <lineage>
        <taxon>Bacteria</taxon>
        <taxon>Pseudomonadati</taxon>
        <taxon>Pseudomonadota</taxon>
        <taxon>Alphaproteobacteria</taxon>
        <taxon>Caulobacterales</taxon>
        <taxon>Caulobacteraceae</taxon>
        <taxon>Caulobacter</taxon>
    </lineage>
</organism>
<comment type="function">
    <text evidence="5 11">Specifically methylates the uridine in position 2552 of 23S rRNA at the 2'-O position of the ribose in the fully assembled 50S ribosomal subunit.</text>
</comment>
<dbReference type="GO" id="GO:0005737">
    <property type="term" value="C:cytoplasm"/>
    <property type="evidence" value="ECO:0007669"/>
    <property type="project" value="UniProtKB-SubCell"/>
</dbReference>
<evidence type="ECO:0000256" key="4">
    <source>
        <dbReference type="ARBA" id="ARBA00022691"/>
    </source>
</evidence>
<dbReference type="Pfam" id="PF01728">
    <property type="entry name" value="FtsJ"/>
    <property type="match status" value="1"/>
</dbReference>
<evidence type="ECO:0000256" key="13">
    <source>
        <dbReference type="SAM" id="MobiDB-lite"/>
    </source>
</evidence>
<evidence type="ECO:0000259" key="14">
    <source>
        <dbReference type="Pfam" id="PF01728"/>
    </source>
</evidence>
<feature type="region of interest" description="Disordered" evidence="13">
    <location>
        <begin position="1"/>
        <end position="31"/>
    </location>
</feature>
<dbReference type="SUPFAM" id="SSF53335">
    <property type="entry name" value="S-adenosyl-L-methionine-dependent methyltransferases"/>
    <property type="match status" value="1"/>
</dbReference>
<dbReference type="RefSeq" id="WP_062146140.1">
    <property type="nucleotide sequence ID" value="NZ_CP013002.1"/>
</dbReference>
<evidence type="ECO:0000256" key="3">
    <source>
        <dbReference type="ARBA" id="ARBA00022679"/>
    </source>
</evidence>
<evidence type="ECO:0000256" key="9">
    <source>
        <dbReference type="ARBA" id="ARBA00042745"/>
    </source>
</evidence>
<dbReference type="EMBL" id="CP013002">
    <property type="protein sequence ID" value="ALL13286.1"/>
    <property type="molecule type" value="Genomic_DNA"/>
</dbReference>
<dbReference type="Proteomes" id="UP000056905">
    <property type="component" value="Chromosome"/>
</dbReference>
<comment type="catalytic activity">
    <reaction evidence="10 11">
        <text>uridine(2552) in 23S rRNA + S-adenosyl-L-methionine = 2'-O-methyluridine(2552) in 23S rRNA + S-adenosyl-L-homocysteine + H(+)</text>
        <dbReference type="Rhea" id="RHEA:42720"/>
        <dbReference type="Rhea" id="RHEA-COMP:10202"/>
        <dbReference type="Rhea" id="RHEA-COMP:10203"/>
        <dbReference type="ChEBI" id="CHEBI:15378"/>
        <dbReference type="ChEBI" id="CHEBI:57856"/>
        <dbReference type="ChEBI" id="CHEBI:59789"/>
        <dbReference type="ChEBI" id="CHEBI:65315"/>
        <dbReference type="ChEBI" id="CHEBI:74478"/>
        <dbReference type="EC" id="2.1.1.166"/>
    </reaction>
</comment>
<keyword evidence="2 11" id="KW-0489">Methyltransferase</keyword>
<dbReference type="HAMAP" id="MF_01547">
    <property type="entry name" value="RNA_methyltr_E"/>
    <property type="match status" value="1"/>
</dbReference>
<keyword evidence="16" id="KW-1185">Reference proteome</keyword>
<name>A0A0P0NYS9_9CAUL</name>
<keyword evidence="4 11" id="KW-0949">S-adenosyl-L-methionine</keyword>
<dbReference type="InterPro" id="IPR015507">
    <property type="entry name" value="rRNA-MeTfrase_E"/>
</dbReference>
<feature type="active site" description="Proton acceptor" evidence="11 12">
    <location>
        <position position="190"/>
    </location>
</feature>
<protein>
    <recommendedName>
        <fullName evidence="7 11">Ribosomal RNA large subunit methyltransferase E</fullName>
        <ecNumber evidence="6 11">2.1.1.166</ecNumber>
    </recommendedName>
    <alternativeName>
        <fullName evidence="9 11">23S rRNA Um2552 methyltransferase</fullName>
    </alternativeName>
    <alternativeName>
        <fullName evidence="8 11">rRNA (uridine-2'-O-)-methyltransferase</fullName>
    </alternativeName>
</protein>
<dbReference type="STRING" id="69395.AQ619_07930"/>
<evidence type="ECO:0000313" key="15">
    <source>
        <dbReference type="EMBL" id="ALL13286.1"/>
    </source>
</evidence>
<feature type="binding site" evidence="11">
    <location>
        <position position="94"/>
    </location>
    <ligand>
        <name>S-adenosyl-L-methionine</name>
        <dbReference type="ChEBI" id="CHEBI:59789"/>
    </ligand>
</feature>
<dbReference type="InterPro" id="IPR050082">
    <property type="entry name" value="RNA_methyltr_RlmE"/>
</dbReference>
<feature type="binding site" evidence="11">
    <location>
        <position position="92"/>
    </location>
    <ligand>
        <name>S-adenosyl-L-methionine</name>
        <dbReference type="ChEBI" id="CHEBI:59789"/>
    </ligand>
</feature>
<evidence type="ECO:0000256" key="5">
    <source>
        <dbReference type="ARBA" id="ARBA00037569"/>
    </source>
</evidence>
<keyword evidence="3 11" id="KW-0808">Transferase</keyword>
<feature type="domain" description="Ribosomal RNA methyltransferase FtsJ" evidence="14">
    <location>
        <begin position="60"/>
        <end position="233"/>
    </location>
</feature>
<evidence type="ECO:0000256" key="6">
    <source>
        <dbReference type="ARBA" id="ARBA00038861"/>
    </source>
</evidence>